<dbReference type="SUPFAM" id="SSF54637">
    <property type="entry name" value="Thioesterase/thiol ester dehydrase-isomerase"/>
    <property type="match status" value="1"/>
</dbReference>
<organism evidence="1 2">
    <name type="scientific">Tenacibaculum adriaticum</name>
    <dbReference type="NCBI Taxonomy" id="413713"/>
    <lineage>
        <taxon>Bacteria</taxon>
        <taxon>Pseudomonadati</taxon>
        <taxon>Bacteroidota</taxon>
        <taxon>Flavobacteriia</taxon>
        <taxon>Flavobacteriales</taxon>
        <taxon>Flavobacteriaceae</taxon>
        <taxon>Tenacibaculum</taxon>
    </lineage>
</organism>
<proteinExistence type="predicted"/>
<dbReference type="RefSeq" id="WP_148868587.1">
    <property type="nucleotide sequence ID" value="NZ_VNIA01000001.1"/>
</dbReference>
<accession>A0A5S5DVD3</accession>
<gene>
    <name evidence="1" type="ORF">C7447_101494</name>
</gene>
<evidence type="ECO:0000313" key="1">
    <source>
        <dbReference type="EMBL" id="TYP99887.1"/>
    </source>
</evidence>
<dbReference type="Gene3D" id="3.10.129.10">
    <property type="entry name" value="Hotdog Thioesterase"/>
    <property type="match status" value="1"/>
</dbReference>
<sequence length="170" mass="19894">MYKTLTKLAEKVFTKSQIFKSGFNLSPMYRRLTGRIIYTSDDLLDVKIKIPISYKNKNYVGSVFGGSLFSATDPIYMIQLLHILGDDYVVWDKSAEIKYRRPAKSNAYAEFVFTSEEIENIKKDIAEKKEIDLIKKLNITDGEKTVFCELEKIIYIADKQYYKEKRKKKK</sequence>
<dbReference type="Pfam" id="PF14539">
    <property type="entry name" value="DUF4442"/>
    <property type="match status" value="1"/>
</dbReference>
<evidence type="ECO:0000313" key="2">
    <source>
        <dbReference type="Proteomes" id="UP000323136"/>
    </source>
</evidence>
<dbReference type="Proteomes" id="UP000323136">
    <property type="component" value="Unassembled WGS sequence"/>
</dbReference>
<dbReference type="OrthoDB" id="9814774at2"/>
<protein>
    <submittedName>
        <fullName evidence="1">Uncharacterized protein DUF4442</fullName>
    </submittedName>
</protein>
<dbReference type="InterPro" id="IPR029069">
    <property type="entry name" value="HotDog_dom_sf"/>
</dbReference>
<dbReference type="AlphaFoldDB" id="A0A5S5DVD3"/>
<dbReference type="EMBL" id="VNIA01000001">
    <property type="protein sequence ID" value="TYP99887.1"/>
    <property type="molecule type" value="Genomic_DNA"/>
</dbReference>
<dbReference type="InterPro" id="IPR027961">
    <property type="entry name" value="DUF4442"/>
</dbReference>
<reference evidence="1 2" key="1">
    <citation type="submission" date="2019-07" db="EMBL/GenBank/DDBJ databases">
        <title>Genomic Encyclopedia of Type Strains, Phase IV (KMG-IV): sequencing the most valuable type-strain genomes for metagenomic binning, comparative biology and taxonomic classification.</title>
        <authorList>
            <person name="Goeker M."/>
        </authorList>
    </citation>
    <scope>NUCLEOTIDE SEQUENCE [LARGE SCALE GENOMIC DNA]</scope>
    <source>
        <strain evidence="1 2">DSM 18961</strain>
    </source>
</reference>
<name>A0A5S5DVD3_9FLAO</name>
<keyword evidence="2" id="KW-1185">Reference proteome</keyword>
<comment type="caution">
    <text evidence="1">The sequence shown here is derived from an EMBL/GenBank/DDBJ whole genome shotgun (WGS) entry which is preliminary data.</text>
</comment>